<dbReference type="Proteomes" id="UP001168613">
    <property type="component" value="Unassembled WGS sequence"/>
</dbReference>
<feature type="chain" id="PRO_5045605345" evidence="2">
    <location>
        <begin position="36"/>
        <end position="289"/>
    </location>
</feature>
<dbReference type="PANTHER" id="PTHR35936:SF17">
    <property type="entry name" value="ARGININE-BINDING EXTRACELLULAR PROTEIN ARTP"/>
    <property type="match status" value="1"/>
</dbReference>
<organism evidence="4 5">
    <name type="scientific">Alcaligenes endophyticus</name>
    <dbReference type="NCBI Taxonomy" id="1929088"/>
    <lineage>
        <taxon>Bacteria</taxon>
        <taxon>Pseudomonadati</taxon>
        <taxon>Pseudomonadota</taxon>
        <taxon>Betaproteobacteria</taxon>
        <taxon>Burkholderiales</taxon>
        <taxon>Alcaligenaceae</taxon>
        <taxon>Alcaligenes</taxon>
    </lineage>
</organism>
<dbReference type="SUPFAM" id="SSF53850">
    <property type="entry name" value="Periplasmic binding protein-like II"/>
    <property type="match status" value="1"/>
</dbReference>
<evidence type="ECO:0000313" key="5">
    <source>
        <dbReference type="Proteomes" id="UP001168613"/>
    </source>
</evidence>
<reference evidence="4" key="1">
    <citation type="submission" date="2021-11" db="EMBL/GenBank/DDBJ databases">
        <title>Draft genome sequence of Alcaligenes endophyticus type strain CCUG 75668T.</title>
        <authorList>
            <person name="Salva-Serra F."/>
            <person name="Duran R.E."/>
            <person name="Seeger M."/>
            <person name="Moore E.R.B."/>
            <person name="Jaen-Luchoro D."/>
        </authorList>
    </citation>
    <scope>NUCLEOTIDE SEQUENCE</scope>
    <source>
        <strain evidence="4">CCUG 75668</strain>
    </source>
</reference>
<keyword evidence="1 2" id="KW-0732">Signal</keyword>
<dbReference type="InterPro" id="IPR022455">
    <property type="entry name" value="Methanol_oxidation_MoxJ"/>
</dbReference>
<dbReference type="InterPro" id="IPR001638">
    <property type="entry name" value="Solute-binding_3/MltF_N"/>
</dbReference>
<dbReference type="Gene3D" id="3.40.190.10">
    <property type="entry name" value="Periplasmic binding protein-like II"/>
    <property type="match status" value="2"/>
</dbReference>
<dbReference type="RefSeq" id="WP_266124007.1">
    <property type="nucleotide sequence ID" value="NZ_JAJHNU010000002.1"/>
</dbReference>
<dbReference type="EMBL" id="JAJHNU010000002">
    <property type="protein sequence ID" value="MDN4121324.1"/>
    <property type="molecule type" value="Genomic_DNA"/>
</dbReference>
<feature type="signal peptide" evidence="2">
    <location>
        <begin position="1"/>
        <end position="35"/>
    </location>
</feature>
<name>A0ABT8EJ54_9BURK</name>
<comment type="caution">
    <text evidence="4">The sequence shown here is derived from an EMBL/GenBank/DDBJ whole genome shotgun (WGS) entry which is preliminary data.</text>
</comment>
<feature type="domain" description="Solute-binding protein family 3/N-terminal" evidence="3">
    <location>
        <begin position="40"/>
        <end position="280"/>
    </location>
</feature>
<evidence type="ECO:0000313" key="4">
    <source>
        <dbReference type="EMBL" id="MDN4121324.1"/>
    </source>
</evidence>
<evidence type="ECO:0000259" key="3">
    <source>
        <dbReference type="SMART" id="SM00062"/>
    </source>
</evidence>
<proteinExistence type="predicted"/>
<keyword evidence="5" id="KW-1185">Reference proteome</keyword>
<gene>
    <name evidence="4" type="primary">moxJ</name>
    <name evidence="4" type="ORF">LMS43_08490</name>
</gene>
<accession>A0ABT8EJ54</accession>
<dbReference type="PANTHER" id="PTHR35936">
    <property type="entry name" value="MEMBRANE-BOUND LYTIC MUREIN TRANSGLYCOSYLASE F"/>
    <property type="match status" value="1"/>
</dbReference>
<dbReference type="Pfam" id="PF00497">
    <property type="entry name" value="SBP_bac_3"/>
    <property type="match status" value="1"/>
</dbReference>
<dbReference type="SMART" id="SM00062">
    <property type="entry name" value="PBPb"/>
    <property type="match status" value="1"/>
</dbReference>
<dbReference type="PROSITE" id="PS51257">
    <property type="entry name" value="PROKAR_LIPOPROTEIN"/>
    <property type="match status" value="1"/>
</dbReference>
<evidence type="ECO:0000256" key="2">
    <source>
        <dbReference type="SAM" id="SignalP"/>
    </source>
</evidence>
<protein>
    <submittedName>
        <fullName evidence="4">Methanol oxidation system protein MoxJ</fullName>
    </submittedName>
</protein>
<sequence>MTREHCSLQPTRHTEKWAVAALSLAMSCLSISAYAGPEEELRICATHEAPFSQNDGLGFENRIAVVMAEAMGRKPVFVYSERPGIYLVRDYLDENLCDVVMGLDAGDPRVLTTKPYYRTSYVLVTRKDKNITIKDWNDDNLSKLNNIAVPLGSPPVEMLKAIGKFENNMNYMYSLIDFKQPRNQYVRVDPSRMISDVVQNKADGAMAFGSEVARYVKASSVPLDMVLLPPDIVPDHNNQTIEFVYAESMAVRKDDTALLDALNQALPKAQAKIDQILQEEGIPLLPIDS</sequence>
<dbReference type="NCBIfam" id="TIGR03870">
    <property type="entry name" value="ABC_MoxJ"/>
    <property type="match status" value="1"/>
</dbReference>
<evidence type="ECO:0000256" key="1">
    <source>
        <dbReference type="ARBA" id="ARBA00022729"/>
    </source>
</evidence>